<evidence type="ECO:0000313" key="1">
    <source>
        <dbReference type="EMBL" id="ABD41181.1"/>
    </source>
</evidence>
<dbReference type="AlphaFoldDB" id="Q2FNK1"/>
<evidence type="ECO:0000313" key="2">
    <source>
        <dbReference type="Proteomes" id="UP000001941"/>
    </source>
</evidence>
<proteinExistence type="predicted"/>
<organism evidence="1 2">
    <name type="scientific">Methanospirillum hungatei JF-1 (strain ATCC 27890 / DSM 864 / NBRC 100397 / JF-1)</name>
    <dbReference type="NCBI Taxonomy" id="323259"/>
    <lineage>
        <taxon>Archaea</taxon>
        <taxon>Methanobacteriati</taxon>
        <taxon>Methanobacteriota</taxon>
        <taxon>Stenosarchaea group</taxon>
        <taxon>Methanomicrobia</taxon>
        <taxon>Methanomicrobiales</taxon>
        <taxon>Methanospirillaceae</taxon>
        <taxon>Methanospirillum</taxon>
    </lineage>
</organism>
<dbReference type="eggNOG" id="arCOG03441">
    <property type="taxonomic scope" value="Archaea"/>
</dbReference>
<dbReference type="STRING" id="323259.Mhun_1447"/>
<keyword evidence="2" id="KW-1185">Reference proteome</keyword>
<dbReference type="EnsemblBacteria" id="ABD41181">
    <property type="protein sequence ID" value="ABD41181"/>
    <property type="gene ID" value="Mhun_1447"/>
</dbReference>
<dbReference type="EMBL" id="CP000254">
    <property type="protein sequence ID" value="ABD41181.1"/>
    <property type="molecule type" value="Genomic_DNA"/>
</dbReference>
<protein>
    <submittedName>
        <fullName evidence="1">PT repeat</fullName>
    </submittedName>
</protein>
<sequence>MRERGSMRAWVPGILIILMFCMILPSCCSAGNPVQQVQNQVVIFSGQIPYGDGNVSIRADSGALYQIPAMTPVGIIQALAGTGMISSYRIGDELIDKRGIFTLDGVNSYQVTEHDAWFVLVNGVQLREYLLPSVEGLNTYLLKDGDDVLFAYGDPTLPASAAKALIWVQVGSKNGVMQFVSPSAMMGQYVISQMPVVSTPVPTVVPVVEATAVPSPVPTAVPVVEVTAVPSPVPTAVPVVEVTAVPSPVPTAVPVVEVTAVPSPVPTAVPVVEVTAVPSPVPTVVPVVEATAVPSPVPTVVPVVEVTAVPSPVPTVVPVVEATAVPSPVPTVVPVVDAPAVPSPVPTAVPVVDATAVPSPVPTVVPVVDAPTVPSPVPTAVPVVDATAVPSPVPPVVPVVDATAVPSPVPTAVPVVDAPAVPSPVPTAVPVVDATAVPSPVPTPLAEVPLVLTPTKEPVNETGNISNITDLVEELPKPTPAAEKEDNRMLYSGVLALPEGTVNVTDSSGIEYEIPVNTPLGVLHMLLIDKKIQNLCIDDRGMHKGGILILEGINEFFNTATKVWFVRVNGELLEDYAEPKTDGLNLYLLMAGDTVSYYYGNPTGSLQDAEAMLVVTLG</sequence>
<dbReference type="KEGG" id="mhu:Mhun_1447"/>
<reference evidence="2" key="1">
    <citation type="journal article" date="2016" name="Stand. Genomic Sci.">
        <title>Complete genome sequence of Methanospirillum hungatei type strain JF1.</title>
        <authorList>
            <person name="Gunsalus R.P."/>
            <person name="Cook L.E."/>
            <person name="Crable B."/>
            <person name="Rohlin L."/>
            <person name="McDonald E."/>
            <person name="Mouttaki H."/>
            <person name="Sieber J.R."/>
            <person name="Poweleit N."/>
            <person name="Zhou H."/>
            <person name="Lapidus A.L."/>
            <person name="Daligault H.E."/>
            <person name="Land M."/>
            <person name="Gilna P."/>
            <person name="Ivanova N."/>
            <person name="Kyrpides N."/>
            <person name="Culley D.E."/>
            <person name="McInerney M.J."/>
        </authorList>
    </citation>
    <scope>NUCLEOTIDE SEQUENCE [LARGE SCALE GENOMIC DNA]</scope>
    <source>
        <strain evidence="2">ATCC 27890 / DSM 864 / NBRC 100397 / JF-1</strain>
    </source>
</reference>
<dbReference type="Proteomes" id="UP000001941">
    <property type="component" value="Chromosome"/>
</dbReference>
<name>Q2FNK1_METHJ</name>
<dbReference type="InParanoid" id="Q2FNK1"/>
<accession>Q2FNK1</accession>
<gene>
    <name evidence="1" type="ordered locus">Mhun_1447</name>
</gene>
<dbReference type="HOGENOM" id="CLU_441894_0_0_2"/>